<dbReference type="InterPro" id="IPR018496">
    <property type="entry name" value="PsdUridine_synth_RsuA/RluB_CS"/>
</dbReference>
<organism evidence="9 10">
    <name type="scientific">Dechloromonas hankyongensis</name>
    <dbReference type="NCBI Taxonomy" id="2908002"/>
    <lineage>
        <taxon>Bacteria</taxon>
        <taxon>Pseudomonadati</taxon>
        <taxon>Pseudomonadota</taxon>
        <taxon>Betaproteobacteria</taxon>
        <taxon>Rhodocyclales</taxon>
        <taxon>Azonexaceae</taxon>
        <taxon>Dechloromonas</taxon>
    </lineage>
</organism>
<reference evidence="9" key="1">
    <citation type="submission" date="2022-01" db="EMBL/GenBank/DDBJ databases">
        <authorList>
            <person name="Jo J.-H."/>
            <person name="Im W.-T."/>
        </authorList>
    </citation>
    <scope>NUCLEOTIDE SEQUENCE</scope>
    <source>
        <strain evidence="9">XY25</strain>
    </source>
</reference>
<keyword evidence="10" id="KW-1185">Reference proteome</keyword>
<feature type="compositionally biased region" description="Low complexity" evidence="7">
    <location>
        <begin position="17"/>
        <end position="38"/>
    </location>
</feature>
<evidence type="ECO:0000256" key="4">
    <source>
        <dbReference type="ARBA" id="ARBA00036535"/>
    </source>
</evidence>
<evidence type="ECO:0000313" key="9">
    <source>
        <dbReference type="EMBL" id="MCG2576552.1"/>
    </source>
</evidence>
<dbReference type="SUPFAM" id="SSF55120">
    <property type="entry name" value="Pseudouridine synthase"/>
    <property type="match status" value="1"/>
</dbReference>
<dbReference type="Proteomes" id="UP001165384">
    <property type="component" value="Unassembled WGS sequence"/>
</dbReference>
<sequence length="434" mass="47306">MSVADDPWAKWRKPDAPAEAPAAAKPAAEPQPAATEKPVNCPAPVDADVPVKADGTLRINKAAIDREAGDKPARKPLRGGPPRVRQTLQEKQEAEAKAKAVRAPRSEKARDDARSKPPGKPHRGARTASRDGAKASGRSPERTNENPWGKAAERKPAAARPMSRPAAEDPWKSHRAAAVDAPKVAEQPKGPPPAGVRLSKVMSERGLCSRREADLWIERGWVFVNGEPVSELGSRIDPSAEISISKEAQKDQAKQVTILLHKPVGYVSGQPEPGCIPAVTLITPEAQVVQSGDPEFKPWMLRGLAPAGRLDIDSTGLLVLTSDGRVAKRLIGEDSEAEKEYLVRVSGEMIEGGLDLLRHGLELDGKPLKQAWVKQLNEDQLHFILKEGKKRQIRRMCELVGLKVIGLKRVRIGRIRLGDLPLGQWRFLRADEAF</sequence>
<dbReference type="InterPro" id="IPR020103">
    <property type="entry name" value="PsdUridine_synth_cat_dom_sf"/>
</dbReference>
<dbReference type="SUPFAM" id="SSF55174">
    <property type="entry name" value="Alpha-L RNA-binding motif"/>
    <property type="match status" value="1"/>
</dbReference>
<evidence type="ECO:0000256" key="3">
    <source>
        <dbReference type="ARBA" id="ARBA00036390"/>
    </source>
</evidence>
<keyword evidence="2 6" id="KW-0413">Isomerase</keyword>
<evidence type="ECO:0000256" key="2">
    <source>
        <dbReference type="ARBA" id="ARBA00023235"/>
    </source>
</evidence>
<dbReference type="Gene3D" id="3.10.290.10">
    <property type="entry name" value="RNA-binding S4 domain"/>
    <property type="match status" value="1"/>
</dbReference>
<dbReference type="InterPro" id="IPR036986">
    <property type="entry name" value="S4_RNA-bd_sf"/>
</dbReference>
<evidence type="ECO:0000313" key="10">
    <source>
        <dbReference type="Proteomes" id="UP001165384"/>
    </source>
</evidence>
<dbReference type="PANTHER" id="PTHR47683">
    <property type="entry name" value="PSEUDOURIDINE SYNTHASE FAMILY PROTEIN-RELATED"/>
    <property type="match status" value="1"/>
</dbReference>
<dbReference type="InterPro" id="IPR042092">
    <property type="entry name" value="PsdUridine_s_RsuA/RluB/E/F_cat"/>
</dbReference>
<dbReference type="Pfam" id="PF01479">
    <property type="entry name" value="S4"/>
    <property type="match status" value="1"/>
</dbReference>
<gene>
    <name evidence="9" type="ORF">LZ012_06030</name>
</gene>
<feature type="compositionally biased region" description="Basic and acidic residues" evidence="7">
    <location>
        <begin position="63"/>
        <end position="73"/>
    </location>
</feature>
<dbReference type="Pfam" id="PF00849">
    <property type="entry name" value="PseudoU_synth_2"/>
    <property type="match status" value="1"/>
</dbReference>
<evidence type="ECO:0000256" key="6">
    <source>
        <dbReference type="RuleBase" id="RU003887"/>
    </source>
</evidence>
<comment type="catalytic activity">
    <reaction evidence="3">
        <text>uridine(35) in tRNA(Tyr) = pseudouridine(35) in tRNA(Tyr)</text>
        <dbReference type="Rhea" id="RHEA:60556"/>
        <dbReference type="Rhea" id="RHEA-COMP:15607"/>
        <dbReference type="Rhea" id="RHEA-COMP:15608"/>
        <dbReference type="ChEBI" id="CHEBI:65314"/>
        <dbReference type="ChEBI" id="CHEBI:65315"/>
    </reaction>
</comment>
<protein>
    <recommendedName>
        <fullName evidence="6">Pseudouridine synthase</fullName>
        <ecNumber evidence="6">5.4.99.-</ecNumber>
    </recommendedName>
</protein>
<dbReference type="EC" id="5.4.99.-" evidence="6"/>
<feature type="region of interest" description="Disordered" evidence="7">
    <location>
        <begin position="1"/>
        <end position="197"/>
    </location>
</feature>
<name>A0ABS9K055_9RHOO</name>
<dbReference type="InterPro" id="IPR006145">
    <property type="entry name" value="PsdUridine_synth_RsuA/RluA"/>
</dbReference>
<evidence type="ECO:0000256" key="1">
    <source>
        <dbReference type="ARBA" id="ARBA00008348"/>
    </source>
</evidence>
<dbReference type="PROSITE" id="PS01149">
    <property type="entry name" value="PSI_RSU"/>
    <property type="match status" value="1"/>
</dbReference>
<evidence type="ECO:0000256" key="5">
    <source>
        <dbReference type="PROSITE-ProRule" id="PRU00182"/>
    </source>
</evidence>
<dbReference type="InterPro" id="IPR002942">
    <property type="entry name" value="S4_RNA-bd"/>
</dbReference>
<dbReference type="Gene3D" id="3.30.70.580">
    <property type="entry name" value="Pseudouridine synthase I, catalytic domain, N-terminal subdomain"/>
    <property type="match status" value="1"/>
</dbReference>
<dbReference type="SMART" id="SM00363">
    <property type="entry name" value="S4"/>
    <property type="match status" value="1"/>
</dbReference>
<dbReference type="PANTHER" id="PTHR47683:SF2">
    <property type="entry name" value="RNA-BINDING S4 DOMAIN-CONTAINING PROTEIN"/>
    <property type="match status" value="1"/>
</dbReference>
<dbReference type="RefSeq" id="WP_275708605.1">
    <property type="nucleotide sequence ID" value="NZ_JAKLTN010000001.1"/>
</dbReference>
<feature type="compositionally biased region" description="Basic and acidic residues" evidence="7">
    <location>
        <begin position="128"/>
        <end position="144"/>
    </location>
</feature>
<feature type="domain" description="RNA-binding S4" evidence="8">
    <location>
        <begin position="196"/>
        <end position="253"/>
    </location>
</feature>
<comment type="similarity">
    <text evidence="1 6">Belongs to the pseudouridine synthase RsuA family.</text>
</comment>
<dbReference type="CDD" id="cd00165">
    <property type="entry name" value="S4"/>
    <property type="match status" value="1"/>
</dbReference>
<dbReference type="PROSITE" id="PS50889">
    <property type="entry name" value="S4"/>
    <property type="match status" value="1"/>
</dbReference>
<accession>A0ABS9K055</accession>
<evidence type="ECO:0000259" key="8">
    <source>
        <dbReference type="SMART" id="SM00363"/>
    </source>
</evidence>
<proteinExistence type="inferred from homology"/>
<dbReference type="InterPro" id="IPR000748">
    <property type="entry name" value="PsdUridine_synth_RsuA/RluB/E/F"/>
</dbReference>
<feature type="compositionally biased region" description="Basic and acidic residues" evidence="7">
    <location>
        <begin position="7"/>
        <end position="16"/>
    </location>
</feature>
<dbReference type="Gene3D" id="3.30.70.1560">
    <property type="entry name" value="Alpha-L RNA-binding motif"/>
    <property type="match status" value="1"/>
</dbReference>
<comment type="catalytic activity">
    <reaction evidence="4">
        <text>uridine(2604) in 23S rRNA = pseudouridine(2604) in 23S rRNA</text>
        <dbReference type="Rhea" id="RHEA:38875"/>
        <dbReference type="Rhea" id="RHEA-COMP:10093"/>
        <dbReference type="Rhea" id="RHEA-COMP:10094"/>
        <dbReference type="ChEBI" id="CHEBI:65314"/>
        <dbReference type="ChEBI" id="CHEBI:65315"/>
        <dbReference type="EC" id="5.4.99.21"/>
    </reaction>
</comment>
<dbReference type="NCBIfam" id="TIGR00093">
    <property type="entry name" value="pseudouridine synthase"/>
    <property type="match status" value="1"/>
</dbReference>
<feature type="compositionally biased region" description="Basic and acidic residues" evidence="7">
    <location>
        <begin position="88"/>
        <end position="115"/>
    </location>
</feature>
<dbReference type="EMBL" id="JAKLTN010000001">
    <property type="protein sequence ID" value="MCG2576552.1"/>
    <property type="molecule type" value="Genomic_DNA"/>
</dbReference>
<keyword evidence="5" id="KW-0694">RNA-binding</keyword>
<dbReference type="InterPro" id="IPR050343">
    <property type="entry name" value="RsuA_PseudoU_synthase"/>
</dbReference>
<comment type="caution">
    <text evidence="9">The sequence shown here is derived from an EMBL/GenBank/DDBJ whole genome shotgun (WGS) entry which is preliminary data.</text>
</comment>
<dbReference type="InterPro" id="IPR020094">
    <property type="entry name" value="TruA/RsuA/RluB/E/F_N"/>
</dbReference>
<evidence type="ECO:0000256" key="7">
    <source>
        <dbReference type="SAM" id="MobiDB-lite"/>
    </source>
</evidence>